<dbReference type="Pfam" id="PF03466">
    <property type="entry name" value="LysR_substrate"/>
    <property type="match status" value="1"/>
</dbReference>
<dbReference type="GO" id="GO:0003700">
    <property type="term" value="F:DNA-binding transcription factor activity"/>
    <property type="evidence" value="ECO:0007669"/>
    <property type="project" value="InterPro"/>
</dbReference>
<reference evidence="6 7" key="1">
    <citation type="submission" date="2017-08" db="EMBL/GenBank/DDBJ databases">
        <title>The complete genome sequence of Nocardiopsis gilva YIM 90087.</title>
        <authorList>
            <person name="Yin M."/>
            <person name="Tang S."/>
        </authorList>
    </citation>
    <scope>NUCLEOTIDE SEQUENCE [LARGE SCALE GENOMIC DNA]</scope>
    <source>
        <strain evidence="6 7">YIM 90087</strain>
    </source>
</reference>
<dbReference type="Pfam" id="PF00126">
    <property type="entry name" value="HTH_1"/>
    <property type="match status" value="1"/>
</dbReference>
<keyword evidence="7" id="KW-1185">Reference proteome</keyword>
<keyword evidence="4" id="KW-0804">Transcription</keyword>
<comment type="similarity">
    <text evidence="1">Belongs to the LysR transcriptional regulatory family.</text>
</comment>
<dbReference type="CDD" id="cd08423">
    <property type="entry name" value="PBP2_LTTR_like_6"/>
    <property type="match status" value="1"/>
</dbReference>
<organism evidence="6 7">
    <name type="scientific">Nocardiopsis gilva YIM 90087</name>
    <dbReference type="NCBI Taxonomy" id="1235441"/>
    <lineage>
        <taxon>Bacteria</taxon>
        <taxon>Bacillati</taxon>
        <taxon>Actinomycetota</taxon>
        <taxon>Actinomycetes</taxon>
        <taxon>Streptosporangiales</taxon>
        <taxon>Nocardiopsidaceae</taxon>
        <taxon>Nocardiopsis</taxon>
    </lineage>
</organism>
<name>A0A223S5M2_9ACTN</name>
<sequence>MLSVDRMRVLHAIAVNGSLTAAAEALRVTNSAVSQQLSKLEREVGQPLVQRDGRGVRLTEAAELLVDHTGHILSLVRQAEADLEAHRDTVLGHLRLASIATAARDLVPPALVALRETHPGLRVKLDELEPDESVPAVARGDADLSIVVDWDGAPVPLPAGLQRAPLMEDIADIALPADHPLAHRDLVDLDEVLGEPWISWTKGSICDDWLHQTLRARDVEPDIAHSVEEHQTKFAMIAVGLGAAMMPRLGRDPVPEGVRVVPVQPALVRQVYVVWRADAARRPAIRATVRALREAAAVYRD</sequence>
<keyword evidence="2" id="KW-0805">Transcription regulation</keyword>
<dbReference type="InterPro" id="IPR036390">
    <property type="entry name" value="WH_DNA-bd_sf"/>
</dbReference>
<dbReference type="RefSeq" id="WP_026125453.1">
    <property type="nucleotide sequence ID" value="NZ_ANBG01000033.1"/>
</dbReference>
<evidence type="ECO:0000256" key="2">
    <source>
        <dbReference type="ARBA" id="ARBA00023015"/>
    </source>
</evidence>
<dbReference type="FunFam" id="1.10.10.10:FF:000001">
    <property type="entry name" value="LysR family transcriptional regulator"/>
    <property type="match status" value="1"/>
</dbReference>
<keyword evidence="3" id="KW-0238">DNA-binding</keyword>
<dbReference type="OrthoDB" id="3505530at2"/>
<proteinExistence type="inferred from homology"/>
<dbReference type="PANTHER" id="PTHR30346:SF29">
    <property type="entry name" value="LYSR SUBSTRATE-BINDING"/>
    <property type="match status" value="1"/>
</dbReference>
<evidence type="ECO:0000256" key="4">
    <source>
        <dbReference type="ARBA" id="ARBA00023163"/>
    </source>
</evidence>
<evidence type="ECO:0000313" key="7">
    <source>
        <dbReference type="Proteomes" id="UP000215005"/>
    </source>
</evidence>
<dbReference type="GO" id="GO:0032993">
    <property type="term" value="C:protein-DNA complex"/>
    <property type="evidence" value="ECO:0007669"/>
    <property type="project" value="TreeGrafter"/>
</dbReference>
<dbReference type="SUPFAM" id="SSF53850">
    <property type="entry name" value="Periplasmic binding protein-like II"/>
    <property type="match status" value="1"/>
</dbReference>
<feature type="domain" description="HTH lysR-type" evidence="5">
    <location>
        <begin position="2"/>
        <end position="59"/>
    </location>
</feature>
<dbReference type="InterPro" id="IPR036388">
    <property type="entry name" value="WH-like_DNA-bd_sf"/>
</dbReference>
<protein>
    <submittedName>
        <fullName evidence="6">LysR family transcriptional regulator</fullName>
    </submittedName>
</protein>
<accession>A0A223S5M2</accession>
<dbReference type="PANTHER" id="PTHR30346">
    <property type="entry name" value="TRANSCRIPTIONAL DUAL REGULATOR HCAR-RELATED"/>
    <property type="match status" value="1"/>
</dbReference>
<dbReference type="SUPFAM" id="SSF46785">
    <property type="entry name" value="Winged helix' DNA-binding domain"/>
    <property type="match status" value="1"/>
</dbReference>
<dbReference type="EMBL" id="CP022753">
    <property type="protein sequence ID" value="ASU83435.1"/>
    <property type="molecule type" value="Genomic_DNA"/>
</dbReference>
<dbReference type="GO" id="GO:0003677">
    <property type="term" value="F:DNA binding"/>
    <property type="evidence" value="ECO:0007669"/>
    <property type="project" value="UniProtKB-KW"/>
</dbReference>
<evidence type="ECO:0000256" key="1">
    <source>
        <dbReference type="ARBA" id="ARBA00009437"/>
    </source>
</evidence>
<evidence type="ECO:0000313" key="6">
    <source>
        <dbReference type="EMBL" id="ASU83435.1"/>
    </source>
</evidence>
<evidence type="ECO:0000256" key="3">
    <source>
        <dbReference type="ARBA" id="ARBA00023125"/>
    </source>
</evidence>
<dbReference type="KEGG" id="ngv:CDO52_12160"/>
<dbReference type="InterPro" id="IPR000847">
    <property type="entry name" value="LysR_HTH_N"/>
</dbReference>
<gene>
    <name evidence="6" type="ORF">CDO52_12160</name>
</gene>
<dbReference type="PROSITE" id="PS50931">
    <property type="entry name" value="HTH_LYSR"/>
    <property type="match status" value="1"/>
</dbReference>
<dbReference type="PRINTS" id="PR00039">
    <property type="entry name" value="HTHLYSR"/>
</dbReference>
<dbReference type="Gene3D" id="1.10.10.10">
    <property type="entry name" value="Winged helix-like DNA-binding domain superfamily/Winged helix DNA-binding domain"/>
    <property type="match status" value="1"/>
</dbReference>
<evidence type="ECO:0000259" key="5">
    <source>
        <dbReference type="PROSITE" id="PS50931"/>
    </source>
</evidence>
<dbReference type="AlphaFoldDB" id="A0A223S5M2"/>
<dbReference type="InterPro" id="IPR005119">
    <property type="entry name" value="LysR_subst-bd"/>
</dbReference>
<dbReference type="Gene3D" id="3.40.190.10">
    <property type="entry name" value="Periplasmic binding protein-like II"/>
    <property type="match status" value="2"/>
</dbReference>
<dbReference type="Proteomes" id="UP000215005">
    <property type="component" value="Chromosome"/>
</dbReference>